<evidence type="ECO:0000313" key="3">
    <source>
        <dbReference type="Proteomes" id="UP001501585"/>
    </source>
</evidence>
<proteinExistence type="predicted"/>
<name>A0ABN2T5P9_9ACTN</name>
<dbReference type="InterPro" id="IPR015141">
    <property type="entry name" value="PLipase_A2_prok/fun"/>
</dbReference>
<evidence type="ECO:0008006" key="4">
    <source>
        <dbReference type="Google" id="ProtNLM"/>
    </source>
</evidence>
<evidence type="ECO:0000256" key="1">
    <source>
        <dbReference type="SAM" id="SignalP"/>
    </source>
</evidence>
<accession>A0ABN2T5P9</accession>
<dbReference type="SUPFAM" id="SSF48619">
    <property type="entry name" value="Phospholipase A2, PLA2"/>
    <property type="match status" value="1"/>
</dbReference>
<dbReference type="Gene3D" id="1.20.90.10">
    <property type="entry name" value="Phospholipase A2 domain"/>
    <property type="match status" value="1"/>
</dbReference>
<sequence length="207" mass="23248">MRPLARRASRSVIAVASAALLAFGMAGTAHADLTPEELRRVTDEYLFSVSLSRFITIRDSAPHADQLDWSSDSCSWSPNEPLGYNFAPGCKRHDFGYRNYKKQTRFTEPNRLKIDDNFRDDLYGICGGDWLCRAVADIYYSAVRQYGGSGATTAEALERGDAEAQVDNLVEVADDLERADTQAEADRIIEDFEEEHRVEIAQDFPVR</sequence>
<keyword evidence="3" id="KW-1185">Reference proteome</keyword>
<feature type="signal peptide" evidence="1">
    <location>
        <begin position="1"/>
        <end position="31"/>
    </location>
</feature>
<dbReference type="Proteomes" id="UP001501585">
    <property type="component" value="Unassembled WGS sequence"/>
</dbReference>
<dbReference type="EMBL" id="BAAAPC010000011">
    <property type="protein sequence ID" value="GAA1999402.1"/>
    <property type="molecule type" value="Genomic_DNA"/>
</dbReference>
<reference evidence="2 3" key="1">
    <citation type="journal article" date="2019" name="Int. J. Syst. Evol. Microbiol.">
        <title>The Global Catalogue of Microorganisms (GCM) 10K type strain sequencing project: providing services to taxonomists for standard genome sequencing and annotation.</title>
        <authorList>
            <consortium name="The Broad Institute Genomics Platform"/>
            <consortium name="The Broad Institute Genome Sequencing Center for Infectious Disease"/>
            <person name="Wu L."/>
            <person name="Ma J."/>
        </authorList>
    </citation>
    <scope>NUCLEOTIDE SEQUENCE [LARGE SCALE GENOMIC DNA]</scope>
    <source>
        <strain evidence="2 3">JCM 15313</strain>
    </source>
</reference>
<dbReference type="RefSeq" id="WP_344101124.1">
    <property type="nucleotide sequence ID" value="NZ_BAAAPC010000011.1"/>
</dbReference>
<dbReference type="Pfam" id="PF09056">
    <property type="entry name" value="Phospholip_A2_3"/>
    <property type="match status" value="1"/>
</dbReference>
<comment type="caution">
    <text evidence="2">The sequence shown here is derived from an EMBL/GenBank/DDBJ whole genome shotgun (WGS) entry which is preliminary data.</text>
</comment>
<keyword evidence="1" id="KW-0732">Signal</keyword>
<protein>
    <recommendedName>
        <fullName evidence="4">Phospholipase A2</fullName>
    </recommendedName>
</protein>
<dbReference type="InterPro" id="IPR036444">
    <property type="entry name" value="PLipase_A2_dom_sf"/>
</dbReference>
<gene>
    <name evidence="2" type="ORF">GCM10009799_28290</name>
</gene>
<evidence type="ECO:0000313" key="2">
    <source>
        <dbReference type="EMBL" id="GAA1999402.1"/>
    </source>
</evidence>
<feature type="chain" id="PRO_5045037099" description="Phospholipase A2" evidence="1">
    <location>
        <begin position="32"/>
        <end position="207"/>
    </location>
</feature>
<organism evidence="2 3">
    <name type="scientific">Nocardiopsis rhodophaea</name>
    <dbReference type="NCBI Taxonomy" id="280238"/>
    <lineage>
        <taxon>Bacteria</taxon>
        <taxon>Bacillati</taxon>
        <taxon>Actinomycetota</taxon>
        <taxon>Actinomycetes</taxon>
        <taxon>Streptosporangiales</taxon>
        <taxon>Nocardiopsidaceae</taxon>
        <taxon>Nocardiopsis</taxon>
    </lineage>
</organism>